<proteinExistence type="predicted"/>
<organism evidence="3 4">
    <name type="scientific">Candidatus Polarisedimenticola svalbardensis</name>
    <dbReference type="NCBI Taxonomy" id="2886004"/>
    <lineage>
        <taxon>Bacteria</taxon>
        <taxon>Pseudomonadati</taxon>
        <taxon>Acidobacteriota</taxon>
        <taxon>Candidatus Polarisedimenticolia</taxon>
        <taxon>Candidatus Polarisedimenticolales</taxon>
        <taxon>Candidatus Polarisedimenticolaceae</taxon>
        <taxon>Candidatus Polarisedimenticola</taxon>
    </lineage>
</organism>
<evidence type="ECO:0000313" key="4">
    <source>
        <dbReference type="Proteomes" id="UP000648239"/>
    </source>
</evidence>
<dbReference type="Proteomes" id="UP000648239">
    <property type="component" value="Unassembled WGS sequence"/>
</dbReference>
<dbReference type="AlphaFoldDB" id="A0A8J6XX15"/>
<evidence type="ECO:0000259" key="2">
    <source>
        <dbReference type="Pfam" id="PF04773"/>
    </source>
</evidence>
<gene>
    <name evidence="3" type="ORF">IFK94_13835</name>
</gene>
<reference evidence="3 4" key="1">
    <citation type="submission" date="2020-08" db="EMBL/GenBank/DDBJ databases">
        <title>Acidobacteriota in marine sediments use diverse sulfur dissimilation pathways.</title>
        <authorList>
            <person name="Wasmund K."/>
        </authorList>
    </citation>
    <scope>NUCLEOTIDE SEQUENCE [LARGE SCALE GENOMIC DNA]</scope>
    <source>
        <strain evidence="3">MAG AM4</strain>
    </source>
</reference>
<protein>
    <submittedName>
        <fullName evidence="3">FecR domain-containing protein</fullName>
    </submittedName>
</protein>
<dbReference type="Gene3D" id="2.60.120.1440">
    <property type="match status" value="1"/>
</dbReference>
<accession>A0A8J6XX15</accession>
<dbReference type="PANTHER" id="PTHR30273">
    <property type="entry name" value="PERIPLASMIC SIGNAL SENSOR AND SIGMA FACTOR ACTIVATOR FECR-RELATED"/>
    <property type="match status" value="1"/>
</dbReference>
<evidence type="ECO:0000256" key="1">
    <source>
        <dbReference type="SAM" id="Phobius"/>
    </source>
</evidence>
<dbReference type="PANTHER" id="PTHR30273:SF2">
    <property type="entry name" value="PROTEIN FECR"/>
    <property type="match status" value="1"/>
</dbReference>
<comment type="caution">
    <text evidence="3">The sequence shown here is derived from an EMBL/GenBank/DDBJ whole genome shotgun (WGS) entry which is preliminary data.</text>
</comment>
<dbReference type="GO" id="GO:0016989">
    <property type="term" value="F:sigma factor antagonist activity"/>
    <property type="evidence" value="ECO:0007669"/>
    <property type="project" value="TreeGrafter"/>
</dbReference>
<keyword evidence="1" id="KW-0472">Membrane</keyword>
<dbReference type="Pfam" id="PF04773">
    <property type="entry name" value="FecR"/>
    <property type="match status" value="1"/>
</dbReference>
<dbReference type="InterPro" id="IPR012373">
    <property type="entry name" value="Ferrdict_sens_TM"/>
</dbReference>
<keyword evidence="1" id="KW-0812">Transmembrane</keyword>
<feature type="domain" description="FecR protein" evidence="2">
    <location>
        <begin position="121"/>
        <end position="198"/>
    </location>
</feature>
<dbReference type="InterPro" id="IPR006860">
    <property type="entry name" value="FecR"/>
</dbReference>
<sequence length="321" mass="35236">MKDRDKDAIEKLIRLTGPRPAVPDETAQRVKEAVHQHWRESVEDRRRPRRIRAGFAMAAAAAILFTIGLVAWNNLGPLSGNQDPVVVLAVSGSTQWNVGDHLDTGALVTTPEDGGLAIGTGPLQSVRLDSGTTVRLLTPDTLALDQGAVYVDSRGSGGDEAPDLTIRTSLGDFREIGTQFEIRLSEDTVRARVREGRIAVQHNENELEVVAGHEMEINYRGEVRRGEIDPASHEWGWIGELTPMMEIEGRPVLEFLEWIVRERGLQLQFEDPALYSSAGETDISGSIDGMSLDQALEAVLPTCGMTYRIHNGTLTVLRAND</sequence>
<keyword evidence="1" id="KW-1133">Transmembrane helix</keyword>
<name>A0A8J6XX15_9BACT</name>
<feature type="transmembrane region" description="Helical" evidence="1">
    <location>
        <begin position="53"/>
        <end position="72"/>
    </location>
</feature>
<dbReference type="EMBL" id="JACXWD010000066">
    <property type="protein sequence ID" value="MBD3869198.1"/>
    <property type="molecule type" value="Genomic_DNA"/>
</dbReference>
<evidence type="ECO:0000313" key="3">
    <source>
        <dbReference type="EMBL" id="MBD3869198.1"/>
    </source>
</evidence>